<feature type="short sequence motif" description="DGA/G" evidence="2">
    <location>
        <begin position="188"/>
        <end position="190"/>
    </location>
</feature>
<feature type="domain" description="PNPLA" evidence="3">
    <location>
        <begin position="6"/>
        <end position="203"/>
    </location>
</feature>
<keyword evidence="5" id="KW-1185">Reference proteome</keyword>
<dbReference type="InterPro" id="IPR016035">
    <property type="entry name" value="Acyl_Trfase/lysoPLipase"/>
</dbReference>
<dbReference type="InterPro" id="IPR033562">
    <property type="entry name" value="PLPL"/>
</dbReference>
<protein>
    <submittedName>
        <fullName evidence="4">Patatin-like phospholipase family protein</fullName>
    </submittedName>
</protein>
<name>A0A939PEU2_9ACTN</name>
<dbReference type="AlphaFoldDB" id="A0A939PEU2"/>
<dbReference type="Pfam" id="PF01734">
    <property type="entry name" value="Patatin"/>
    <property type="match status" value="1"/>
</dbReference>
<evidence type="ECO:0000259" key="3">
    <source>
        <dbReference type="PROSITE" id="PS51635"/>
    </source>
</evidence>
<dbReference type="PROSITE" id="PS51635">
    <property type="entry name" value="PNPLA"/>
    <property type="match status" value="1"/>
</dbReference>
<feature type="active site" description="Nucleophile" evidence="2">
    <location>
        <position position="43"/>
    </location>
</feature>
<keyword evidence="1 2" id="KW-0443">Lipid metabolism</keyword>
<comment type="caution">
    <text evidence="4">The sequence shown here is derived from an EMBL/GenBank/DDBJ whole genome shotgun (WGS) entry which is preliminary data.</text>
</comment>
<dbReference type="GO" id="GO:0016020">
    <property type="term" value="C:membrane"/>
    <property type="evidence" value="ECO:0007669"/>
    <property type="project" value="TreeGrafter"/>
</dbReference>
<proteinExistence type="predicted"/>
<evidence type="ECO:0000313" key="4">
    <source>
        <dbReference type="EMBL" id="MBO2450973.1"/>
    </source>
</evidence>
<keyword evidence="2" id="KW-0442">Lipid degradation</keyword>
<feature type="short sequence motif" description="GXGXXG" evidence="2">
    <location>
        <begin position="10"/>
        <end position="15"/>
    </location>
</feature>
<dbReference type="GO" id="GO:0019433">
    <property type="term" value="P:triglyceride catabolic process"/>
    <property type="evidence" value="ECO:0007669"/>
    <property type="project" value="TreeGrafter"/>
</dbReference>
<dbReference type="PANTHER" id="PTHR12406">
    <property type="entry name" value="CALCIUM-INDEPENDENT PHOSPHOLIPASE A2 IPLA2 -RELATED"/>
    <property type="match status" value="1"/>
</dbReference>
<accession>A0A939PEU2</accession>
<gene>
    <name evidence="4" type="ORF">J4573_28015</name>
</gene>
<dbReference type="GO" id="GO:0005811">
    <property type="term" value="C:lipid droplet"/>
    <property type="evidence" value="ECO:0007669"/>
    <property type="project" value="TreeGrafter"/>
</dbReference>
<dbReference type="InterPro" id="IPR002641">
    <property type="entry name" value="PNPLA_dom"/>
</dbReference>
<evidence type="ECO:0000256" key="1">
    <source>
        <dbReference type="ARBA" id="ARBA00023098"/>
    </source>
</evidence>
<dbReference type="GO" id="GO:0005737">
    <property type="term" value="C:cytoplasm"/>
    <property type="evidence" value="ECO:0007669"/>
    <property type="project" value="TreeGrafter"/>
</dbReference>
<evidence type="ECO:0000256" key="2">
    <source>
        <dbReference type="PROSITE-ProRule" id="PRU01161"/>
    </source>
</evidence>
<dbReference type="PANTHER" id="PTHR12406:SF7">
    <property type="entry name" value="PATATIN-LIKE PHOSPHOLIPASE DOMAIN-CONTAINING PROTEIN 4"/>
    <property type="match status" value="1"/>
</dbReference>
<dbReference type="Proteomes" id="UP000669179">
    <property type="component" value="Unassembled WGS sequence"/>
</dbReference>
<evidence type="ECO:0000313" key="5">
    <source>
        <dbReference type="Proteomes" id="UP000669179"/>
    </source>
</evidence>
<dbReference type="RefSeq" id="WP_208258842.1">
    <property type="nucleotide sequence ID" value="NZ_JAGEOJ010000011.1"/>
</dbReference>
<dbReference type="EMBL" id="JAGEOJ010000011">
    <property type="protein sequence ID" value="MBO2450973.1"/>
    <property type="molecule type" value="Genomic_DNA"/>
</dbReference>
<dbReference type="GO" id="GO:0004806">
    <property type="term" value="F:triacylglycerol lipase activity"/>
    <property type="evidence" value="ECO:0007669"/>
    <property type="project" value="TreeGrafter"/>
</dbReference>
<dbReference type="GO" id="GO:0055088">
    <property type="term" value="P:lipid homeostasis"/>
    <property type="evidence" value="ECO:0007669"/>
    <property type="project" value="TreeGrafter"/>
</dbReference>
<keyword evidence="2" id="KW-0378">Hydrolase</keyword>
<reference evidence="4" key="1">
    <citation type="submission" date="2021-03" db="EMBL/GenBank/DDBJ databases">
        <authorList>
            <person name="Kanchanasin P."/>
            <person name="Saeng-In P."/>
            <person name="Phongsopitanun W."/>
            <person name="Yuki M."/>
            <person name="Kudo T."/>
            <person name="Ohkuma M."/>
            <person name="Tanasupawat S."/>
        </authorList>
    </citation>
    <scope>NUCLEOTIDE SEQUENCE</scope>
    <source>
        <strain evidence="4">GKU 128</strain>
    </source>
</reference>
<sequence length="279" mass="28989">MTERTLVLGGGGVAGIAWANGVLAGLADAGTDVTDADLLIGTSAGSNVAAQLASGLPPNDLYQRQIDPALQSRELIPEGVALEKLMEIWAEIFGRNEDPVKVRIELGAMALATETVPESARRAVIESRLPVHAWPERKMIVTVVEATTGKPRLFDRSSGVDLVDAVAASSAVPGVWPPVTIDGVRYIDGGMRTSANADLAEGSDRVLVLAPLPDPWLDQDVANLISGGSKVEVIVPDDDSLATFGTNPLDPASRVPAAKAGRAQGQKAAATIAALWHAA</sequence>
<feature type="active site" description="Proton acceptor" evidence="2">
    <location>
        <position position="188"/>
    </location>
</feature>
<dbReference type="SUPFAM" id="SSF52151">
    <property type="entry name" value="FabD/lysophospholipase-like"/>
    <property type="match status" value="1"/>
</dbReference>
<dbReference type="Gene3D" id="3.40.1090.10">
    <property type="entry name" value="Cytosolic phospholipase A2 catalytic domain"/>
    <property type="match status" value="2"/>
</dbReference>
<organism evidence="4 5">
    <name type="scientific">Actinomadura barringtoniae</name>
    <dbReference type="NCBI Taxonomy" id="1427535"/>
    <lineage>
        <taxon>Bacteria</taxon>
        <taxon>Bacillati</taxon>
        <taxon>Actinomycetota</taxon>
        <taxon>Actinomycetes</taxon>
        <taxon>Streptosporangiales</taxon>
        <taxon>Thermomonosporaceae</taxon>
        <taxon>Actinomadura</taxon>
    </lineage>
</organism>
<feature type="short sequence motif" description="GXSXG" evidence="2">
    <location>
        <begin position="41"/>
        <end position="45"/>
    </location>
</feature>